<dbReference type="PANTHER" id="PTHR43037:SF5">
    <property type="entry name" value="FERULOYL ESTERASE"/>
    <property type="match status" value="1"/>
</dbReference>
<protein>
    <submittedName>
        <fullName evidence="5">Phospholipase/carboxylesterase</fullName>
    </submittedName>
</protein>
<feature type="chain" id="PRO_5031298207" evidence="3">
    <location>
        <begin position="22"/>
        <end position="257"/>
    </location>
</feature>
<dbReference type="InterPro" id="IPR003140">
    <property type="entry name" value="PLipase/COase/thioEstase"/>
</dbReference>
<dbReference type="InterPro" id="IPR050955">
    <property type="entry name" value="Plant_Biomass_Hydrol_Est"/>
</dbReference>
<gene>
    <name evidence="5" type="ORF">FHS74_000928</name>
</gene>
<dbReference type="PANTHER" id="PTHR43037">
    <property type="entry name" value="UNNAMED PRODUCT-RELATED"/>
    <property type="match status" value="1"/>
</dbReference>
<keyword evidence="6" id="KW-1185">Reference proteome</keyword>
<evidence type="ECO:0000256" key="3">
    <source>
        <dbReference type="SAM" id="SignalP"/>
    </source>
</evidence>
<evidence type="ECO:0000256" key="1">
    <source>
        <dbReference type="ARBA" id="ARBA00022729"/>
    </source>
</evidence>
<sequence length="257" mass="27326">MRGRIARVVACLLLMAGPALGDDIVHLAARPQIPPPVGEVPRGILRLGDGVVYVPGTYQPGTPLPLLVVLHGAGQRGADMVRLFLPAAEARGVIVAAPDSNDYTWDMLAARKREVDERWGPRYGADPPRIDAFLAPVFARYAVDPARVALAGFSDGATYALSFGPENLGLFRTLIAFSPGRIAPPHTRGDSPGGASARIFISHGKADRVLPLEETARATAPALGRHGFAVEVRVFEGGHVVPPEMITDALDWWLAGP</sequence>
<dbReference type="InterPro" id="IPR029058">
    <property type="entry name" value="AB_hydrolase_fold"/>
</dbReference>
<dbReference type="RefSeq" id="WP_184797885.1">
    <property type="nucleotide sequence ID" value="NZ_JACIIZ010000002.1"/>
</dbReference>
<reference evidence="5 6" key="1">
    <citation type="submission" date="2020-08" db="EMBL/GenBank/DDBJ databases">
        <title>Genomic Encyclopedia of Type Strains, Phase IV (KMG-IV): sequencing the most valuable type-strain genomes for metagenomic binning, comparative biology and taxonomic classification.</title>
        <authorList>
            <person name="Goeker M."/>
        </authorList>
    </citation>
    <scope>NUCLEOTIDE SEQUENCE [LARGE SCALE GENOMIC DNA]</scope>
    <source>
        <strain evidence="5 6">DSM 22198</strain>
    </source>
</reference>
<dbReference type="EMBL" id="JACIIZ010000002">
    <property type="protein sequence ID" value="MBB6250387.1"/>
    <property type="molecule type" value="Genomic_DNA"/>
</dbReference>
<proteinExistence type="predicted"/>
<dbReference type="GO" id="GO:0016787">
    <property type="term" value="F:hydrolase activity"/>
    <property type="evidence" value="ECO:0007669"/>
    <property type="project" value="UniProtKB-KW"/>
</dbReference>
<feature type="signal peptide" evidence="3">
    <location>
        <begin position="1"/>
        <end position="21"/>
    </location>
</feature>
<accession>A0A7X0AUJ0</accession>
<feature type="domain" description="Phospholipase/carboxylesterase/thioesterase" evidence="4">
    <location>
        <begin position="141"/>
        <end position="250"/>
    </location>
</feature>
<dbReference type="Gene3D" id="3.40.50.1820">
    <property type="entry name" value="alpha/beta hydrolase"/>
    <property type="match status" value="1"/>
</dbReference>
<evidence type="ECO:0000313" key="6">
    <source>
        <dbReference type="Proteomes" id="UP000539175"/>
    </source>
</evidence>
<dbReference type="Proteomes" id="UP000539175">
    <property type="component" value="Unassembled WGS sequence"/>
</dbReference>
<dbReference type="SUPFAM" id="SSF53474">
    <property type="entry name" value="alpha/beta-Hydrolases"/>
    <property type="match status" value="1"/>
</dbReference>
<organism evidence="5 6">
    <name type="scientific">Nitrospirillum iridis</name>
    <dbReference type="NCBI Taxonomy" id="765888"/>
    <lineage>
        <taxon>Bacteria</taxon>
        <taxon>Pseudomonadati</taxon>
        <taxon>Pseudomonadota</taxon>
        <taxon>Alphaproteobacteria</taxon>
        <taxon>Rhodospirillales</taxon>
        <taxon>Azospirillaceae</taxon>
        <taxon>Nitrospirillum</taxon>
    </lineage>
</organism>
<evidence type="ECO:0000259" key="4">
    <source>
        <dbReference type="Pfam" id="PF02230"/>
    </source>
</evidence>
<comment type="caution">
    <text evidence="5">The sequence shown here is derived from an EMBL/GenBank/DDBJ whole genome shotgun (WGS) entry which is preliminary data.</text>
</comment>
<keyword evidence="1 3" id="KW-0732">Signal</keyword>
<keyword evidence="2" id="KW-0378">Hydrolase</keyword>
<evidence type="ECO:0000313" key="5">
    <source>
        <dbReference type="EMBL" id="MBB6250387.1"/>
    </source>
</evidence>
<name>A0A7X0AUJ0_9PROT</name>
<dbReference type="Pfam" id="PF02230">
    <property type="entry name" value="Abhydrolase_2"/>
    <property type="match status" value="1"/>
</dbReference>
<evidence type="ECO:0000256" key="2">
    <source>
        <dbReference type="ARBA" id="ARBA00022801"/>
    </source>
</evidence>
<dbReference type="AlphaFoldDB" id="A0A7X0AUJ0"/>